<name>A0A8X6PJ19_NEPPI</name>
<organism evidence="2 3">
    <name type="scientific">Nephila pilipes</name>
    <name type="common">Giant wood spider</name>
    <name type="synonym">Nephila maculata</name>
    <dbReference type="NCBI Taxonomy" id="299642"/>
    <lineage>
        <taxon>Eukaryota</taxon>
        <taxon>Metazoa</taxon>
        <taxon>Ecdysozoa</taxon>
        <taxon>Arthropoda</taxon>
        <taxon>Chelicerata</taxon>
        <taxon>Arachnida</taxon>
        <taxon>Araneae</taxon>
        <taxon>Araneomorphae</taxon>
        <taxon>Entelegynae</taxon>
        <taxon>Araneoidea</taxon>
        <taxon>Nephilidae</taxon>
        <taxon>Nephila</taxon>
    </lineage>
</organism>
<sequence length="95" mass="10952">MCGGKIQKSVERLPKRLTRRIDLTGKKLKASWLAGWLLRQYASHWRIRQSPVRQLRCWCRQHMQCGLVSHSWDMATAAFISAAITTLLCISVIQT</sequence>
<keyword evidence="1" id="KW-0472">Membrane</keyword>
<evidence type="ECO:0000313" key="3">
    <source>
        <dbReference type="Proteomes" id="UP000887013"/>
    </source>
</evidence>
<proteinExistence type="predicted"/>
<feature type="transmembrane region" description="Helical" evidence="1">
    <location>
        <begin position="74"/>
        <end position="93"/>
    </location>
</feature>
<dbReference type="Proteomes" id="UP000887013">
    <property type="component" value="Unassembled WGS sequence"/>
</dbReference>
<evidence type="ECO:0000256" key="1">
    <source>
        <dbReference type="SAM" id="Phobius"/>
    </source>
</evidence>
<dbReference type="EMBL" id="BMAW01020911">
    <property type="protein sequence ID" value="GFT70714.1"/>
    <property type="molecule type" value="Genomic_DNA"/>
</dbReference>
<gene>
    <name evidence="2" type="ORF">NPIL_301811</name>
</gene>
<comment type="caution">
    <text evidence="2">The sequence shown here is derived from an EMBL/GenBank/DDBJ whole genome shotgun (WGS) entry which is preliminary data.</text>
</comment>
<reference evidence="2" key="1">
    <citation type="submission" date="2020-08" db="EMBL/GenBank/DDBJ databases">
        <title>Multicomponent nature underlies the extraordinary mechanical properties of spider dragline silk.</title>
        <authorList>
            <person name="Kono N."/>
            <person name="Nakamura H."/>
            <person name="Mori M."/>
            <person name="Yoshida Y."/>
            <person name="Ohtoshi R."/>
            <person name="Malay A.D."/>
            <person name="Moran D.A.P."/>
            <person name="Tomita M."/>
            <person name="Numata K."/>
            <person name="Arakawa K."/>
        </authorList>
    </citation>
    <scope>NUCLEOTIDE SEQUENCE</scope>
</reference>
<evidence type="ECO:0000313" key="2">
    <source>
        <dbReference type="EMBL" id="GFT70714.1"/>
    </source>
</evidence>
<keyword evidence="1" id="KW-1133">Transmembrane helix</keyword>
<dbReference type="AlphaFoldDB" id="A0A8X6PJ19"/>
<keyword evidence="1" id="KW-0812">Transmembrane</keyword>
<keyword evidence="3" id="KW-1185">Reference proteome</keyword>
<accession>A0A8X6PJ19</accession>
<protein>
    <submittedName>
        <fullName evidence="2">Uncharacterized protein</fullName>
    </submittedName>
</protein>